<proteinExistence type="predicted"/>
<dbReference type="CDD" id="cd11586">
    <property type="entry name" value="VbhA_like"/>
    <property type="match status" value="1"/>
</dbReference>
<comment type="caution">
    <text evidence="2">The sequence shown here is derived from an EMBL/GenBank/DDBJ whole genome shotgun (WGS) entry which is preliminary data.</text>
</comment>
<dbReference type="InterPro" id="IPR033788">
    <property type="entry name" value="VbhA-like"/>
</dbReference>
<dbReference type="EMBL" id="JAAOYO010000001">
    <property type="protein sequence ID" value="NII39453.1"/>
    <property type="molecule type" value="Genomic_DNA"/>
</dbReference>
<reference evidence="2 3" key="1">
    <citation type="submission" date="2020-03" db="EMBL/GenBank/DDBJ databases">
        <title>Above-ground endophytic microbial communities from plants in different locations in the United States.</title>
        <authorList>
            <person name="Frank C."/>
        </authorList>
    </citation>
    <scope>NUCLEOTIDE SEQUENCE [LARGE SCALE GENOMIC DNA]</scope>
    <source>
        <strain evidence="2 3">WW7</strain>
    </source>
</reference>
<sequence>MALDVTGVPSDSAQKPEAREGEIPREARAQVTDSVLVALLEAIRSGSLRPSEAMALISDHMKSNRPNRADDATATRAMALADAAHGAEGIAVIDPYARELGRWVAEGRMSGDEAVAFIAVLIDAGEYLLDPDRPPDPGYQVATAPPGVDPPRAVQRGDVGKPAPSGRSSRDPQSAAGDQADHITAALGHPGAAPVPSHSRPDTLSDRIGPFYDTAGLRDWFQISSETVDAQVRSGELLAVVTADGFRLFPTFQIDGGGQPLPRLSEVLAGLDPAHVDPWGDAVWLNAPSDDLDGLAPAAALRTERADDVIRLAFQAGSFRSG</sequence>
<organism evidence="2 3">
    <name type="scientific">Curtobacterium salicis</name>
    <dbReference type="NCBI Taxonomy" id="1779862"/>
    <lineage>
        <taxon>Bacteria</taxon>
        <taxon>Bacillati</taxon>
        <taxon>Actinomycetota</taxon>
        <taxon>Actinomycetes</taxon>
        <taxon>Micrococcales</taxon>
        <taxon>Microbacteriaceae</taxon>
        <taxon>Curtobacterium</taxon>
    </lineage>
</organism>
<protein>
    <submittedName>
        <fullName evidence="2">Uncharacterized protein</fullName>
    </submittedName>
</protein>
<feature type="region of interest" description="Disordered" evidence="1">
    <location>
        <begin position="131"/>
        <end position="207"/>
    </location>
</feature>
<evidence type="ECO:0000313" key="2">
    <source>
        <dbReference type="EMBL" id="NII39453.1"/>
    </source>
</evidence>
<feature type="region of interest" description="Disordered" evidence="1">
    <location>
        <begin position="1"/>
        <end position="27"/>
    </location>
</feature>
<evidence type="ECO:0000256" key="1">
    <source>
        <dbReference type="SAM" id="MobiDB-lite"/>
    </source>
</evidence>
<dbReference type="RefSeq" id="WP_166778679.1">
    <property type="nucleotide sequence ID" value="NZ_JAAOYO010000001.1"/>
</dbReference>
<accession>A0ABX0T1T1</accession>
<evidence type="ECO:0000313" key="3">
    <source>
        <dbReference type="Proteomes" id="UP001318300"/>
    </source>
</evidence>
<keyword evidence="3" id="KW-1185">Reference proteome</keyword>
<feature type="compositionally biased region" description="Basic and acidic residues" evidence="1">
    <location>
        <begin position="14"/>
        <end position="27"/>
    </location>
</feature>
<gene>
    <name evidence="2" type="ORF">E9228_000072</name>
</gene>
<name>A0ABX0T1T1_9MICO</name>
<dbReference type="Proteomes" id="UP001318300">
    <property type="component" value="Unassembled WGS sequence"/>
</dbReference>